<dbReference type="EMBL" id="LC494302">
    <property type="protein sequence ID" value="BBM62114.1"/>
    <property type="molecule type" value="Genomic_DNA"/>
</dbReference>
<sequence>MDMEEILKKTIQDVSKIVLTQLESVHILNIFLKNLEDCRYN</sequence>
<evidence type="ECO:0000313" key="2">
    <source>
        <dbReference type="Proteomes" id="UP000321352"/>
    </source>
</evidence>
<reference evidence="1 2" key="1">
    <citation type="submission" date="2019-07" db="EMBL/GenBank/DDBJ databases">
        <title>Whole genome analysis of E. coli Jumbo phage.</title>
        <authorList>
            <person name="Azam A.H."/>
            <person name="Oishi K."/>
            <person name="Miyanaga K."/>
            <person name="Tanji Y."/>
        </authorList>
    </citation>
    <scope>NUCLEOTIDE SEQUENCE [LARGE SCALE GENOMIC DNA]</scope>
    <source>
        <strain evidence="1 2">SP27</strain>
    </source>
</reference>
<name>A0A5A4U5P6_9CAUD</name>
<dbReference type="Proteomes" id="UP000321352">
    <property type="component" value="Segment"/>
</dbReference>
<accession>A0A5A4U5P6</accession>
<evidence type="ECO:0000313" key="1">
    <source>
        <dbReference type="EMBL" id="BBM62114.1"/>
    </source>
</evidence>
<organism evidence="1 2">
    <name type="scientific">Escherichia phage SP27</name>
    <dbReference type="NCBI Taxonomy" id="2495557"/>
    <lineage>
        <taxon>Viruses</taxon>
        <taxon>Duplodnaviria</taxon>
        <taxon>Heunggongvirae</taxon>
        <taxon>Uroviricota</taxon>
        <taxon>Caudoviricetes</taxon>
        <taxon>Asteriusvirus</taxon>
        <taxon>Asteriusvirus PBECO4</taxon>
    </lineage>
</organism>
<protein>
    <submittedName>
        <fullName evidence="1">Uncharacterized protein</fullName>
    </submittedName>
</protein>
<gene>
    <name evidence="1" type="ORF">EO157G_5250</name>
</gene>
<proteinExistence type="predicted"/>